<dbReference type="GO" id="GO:0140096">
    <property type="term" value="F:catalytic activity, acting on a protein"/>
    <property type="evidence" value="ECO:0007669"/>
    <property type="project" value="UniProtKB-ARBA"/>
</dbReference>
<gene>
    <name evidence="10" type="primary">hisS</name>
    <name evidence="10" type="ORF">IAB67_02670</name>
</gene>
<dbReference type="GO" id="GO:0006427">
    <property type="term" value="P:histidyl-tRNA aminoacylation"/>
    <property type="evidence" value="ECO:0007669"/>
    <property type="project" value="UniProtKB-UniRule"/>
</dbReference>
<keyword evidence="10" id="KW-0436">Ligase</keyword>
<dbReference type="PIRSF" id="PIRSF001549">
    <property type="entry name" value="His-tRNA_synth"/>
    <property type="match status" value="1"/>
</dbReference>
<dbReference type="PROSITE" id="PS50862">
    <property type="entry name" value="AA_TRNA_LIGASE_II"/>
    <property type="match status" value="1"/>
</dbReference>
<dbReference type="InterPro" id="IPR015807">
    <property type="entry name" value="His-tRNA-ligase"/>
</dbReference>
<evidence type="ECO:0000256" key="1">
    <source>
        <dbReference type="ARBA" id="ARBA00008226"/>
    </source>
</evidence>
<dbReference type="Pfam" id="PF13393">
    <property type="entry name" value="tRNA-synt_His"/>
    <property type="match status" value="1"/>
</dbReference>
<dbReference type="NCBIfam" id="TIGR00442">
    <property type="entry name" value="hisS"/>
    <property type="match status" value="1"/>
</dbReference>
<proteinExistence type="inferred from homology"/>
<sequence length="418" mass="47106">MSVNVNPVRGTREFLPQEMLLRDYVQGVILDTYRECGFNRIGTPAIENIELLDKSDGGENLNLIFKILKRGQKLDLTVPNLRENDLVDMGLRYDLTLPLSRYFANNRSKLREPFKVIQIDKVYRAERPQKGRFREFYQCDIDILGDSSCDAETELIFVTAKALRRLGFEGFTVRVNDRRILTDMIVAAGFPADSVPSVCITFDKLDKVGVDGVRQELLDKGFAPDVVERFCDMTCAEGEMLERAAELCTDKSVVENLKTVMERSRTLAQGAYSVVYDKSLVRGMGYYTGMVFEIASDKFKGSIAGGGRYDKMVGRLCGDDVPAVGFSIGFERILEILTESGYQPPHARPRTALLYERDQDDFVAVLECAERLRAQGNEVAVIARGKKMGRQLDALKAEGFDNRMIFGRDESPAPFIER</sequence>
<name>A0A9D1LLG7_9CLOT</name>
<keyword evidence="3" id="KW-0547">Nucleotide-binding</keyword>
<accession>A0A9D1LLG7</accession>
<dbReference type="Proteomes" id="UP000824073">
    <property type="component" value="Unassembled WGS sequence"/>
</dbReference>
<feature type="binding site" evidence="8">
    <location>
        <begin position="94"/>
        <end position="96"/>
    </location>
    <ligand>
        <name>L-histidine</name>
        <dbReference type="ChEBI" id="CHEBI:57595"/>
    </ligand>
</feature>
<dbReference type="AlphaFoldDB" id="A0A9D1LLG7"/>
<feature type="binding site" evidence="8">
    <location>
        <position position="142"/>
    </location>
    <ligand>
        <name>L-histidine</name>
        <dbReference type="ChEBI" id="CHEBI:57595"/>
    </ligand>
</feature>
<dbReference type="InterPro" id="IPR004516">
    <property type="entry name" value="HisRS/HisZ"/>
</dbReference>
<evidence type="ECO:0000256" key="8">
    <source>
        <dbReference type="PIRSR" id="PIRSR001549-1"/>
    </source>
</evidence>
<dbReference type="GO" id="GO:0005524">
    <property type="term" value="F:ATP binding"/>
    <property type="evidence" value="ECO:0007669"/>
    <property type="project" value="UniProtKB-KW"/>
</dbReference>
<dbReference type="EC" id="6.1.1.21" evidence="2 7"/>
<dbReference type="CDD" id="cd00773">
    <property type="entry name" value="HisRS-like_core"/>
    <property type="match status" value="1"/>
</dbReference>
<evidence type="ECO:0000313" key="11">
    <source>
        <dbReference type="Proteomes" id="UP000824073"/>
    </source>
</evidence>
<feature type="binding site" evidence="8">
    <location>
        <position position="282"/>
    </location>
    <ligand>
        <name>L-histidine</name>
        <dbReference type="ChEBI" id="CHEBI:57595"/>
    </ligand>
</feature>
<dbReference type="SUPFAM" id="SSF55681">
    <property type="entry name" value="Class II aaRS and biotin synthetases"/>
    <property type="match status" value="1"/>
</dbReference>
<dbReference type="GO" id="GO:0016740">
    <property type="term" value="F:transferase activity"/>
    <property type="evidence" value="ECO:0007669"/>
    <property type="project" value="UniProtKB-ARBA"/>
</dbReference>
<organism evidence="10 11">
    <name type="scientific">Candidatus Ventrousia excrementavium</name>
    <dbReference type="NCBI Taxonomy" id="2840961"/>
    <lineage>
        <taxon>Bacteria</taxon>
        <taxon>Bacillati</taxon>
        <taxon>Bacillota</taxon>
        <taxon>Clostridia</taxon>
        <taxon>Eubacteriales</taxon>
        <taxon>Clostridiaceae</taxon>
        <taxon>Clostridiaceae incertae sedis</taxon>
        <taxon>Candidatus Ventrousia</taxon>
    </lineage>
</organism>
<feature type="binding site" evidence="8">
    <location>
        <position position="124"/>
    </location>
    <ligand>
        <name>L-histidine</name>
        <dbReference type="ChEBI" id="CHEBI:57595"/>
    </ligand>
</feature>
<evidence type="ECO:0000256" key="7">
    <source>
        <dbReference type="NCBIfam" id="TIGR00442"/>
    </source>
</evidence>
<evidence type="ECO:0000256" key="2">
    <source>
        <dbReference type="ARBA" id="ARBA00012815"/>
    </source>
</evidence>
<comment type="caution">
    <text evidence="10">The sequence shown here is derived from an EMBL/GenBank/DDBJ whole genome shotgun (WGS) entry which is preliminary data.</text>
</comment>
<comment type="catalytic activity">
    <reaction evidence="6">
        <text>tRNA(His) + L-histidine + ATP = L-histidyl-tRNA(His) + AMP + diphosphate + H(+)</text>
        <dbReference type="Rhea" id="RHEA:17313"/>
        <dbReference type="Rhea" id="RHEA-COMP:9665"/>
        <dbReference type="Rhea" id="RHEA-COMP:9689"/>
        <dbReference type="ChEBI" id="CHEBI:15378"/>
        <dbReference type="ChEBI" id="CHEBI:30616"/>
        <dbReference type="ChEBI" id="CHEBI:33019"/>
        <dbReference type="ChEBI" id="CHEBI:57595"/>
        <dbReference type="ChEBI" id="CHEBI:78442"/>
        <dbReference type="ChEBI" id="CHEBI:78527"/>
        <dbReference type="ChEBI" id="CHEBI:456215"/>
        <dbReference type="EC" id="6.1.1.21"/>
    </reaction>
</comment>
<evidence type="ECO:0000256" key="4">
    <source>
        <dbReference type="ARBA" id="ARBA00022840"/>
    </source>
</evidence>
<evidence type="ECO:0000313" key="10">
    <source>
        <dbReference type="EMBL" id="HIU43182.1"/>
    </source>
</evidence>
<feature type="binding site" evidence="8">
    <location>
        <position position="138"/>
    </location>
    <ligand>
        <name>L-histidine</name>
        <dbReference type="ChEBI" id="CHEBI:57595"/>
    </ligand>
</feature>
<dbReference type="GO" id="GO:0005737">
    <property type="term" value="C:cytoplasm"/>
    <property type="evidence" value="ECO:0007669"/>
    <property type="project" value="UniProtKB-UniRule"/>
</dbReference>
<dbReference type="PANTHER" id="PTHR11476:SF7">
    <property type="entry name" value="HISTIDINE--TRNA LIGASE"/>
    <property type="match status" value="1"/>
</dbReference>
<dbReference type="InterPro" id="IPR045864">
    <property type="entry name" value="aa-tRNA-synth_II/BPL/LPL"/>
</dbReference>
<evidence type="ECO:0000256" key="5">
    <source>
        <dbReference type="ARBA" id="ARBA00022917"/>
    </source>
</evidence>
<reference evidence="10" key="2">
    <citation type="journal article" date="2021" name="PeerJ">
        <title>Extensive microbial diversity within the chicken gut microbiome revealed by metagenomics and culture.</title>
        <authorList>
            <person name="Gilroy R."/>
            <person name="Ravi A."/>
            <person name="Getino M."/>
            <person name="Pursley I."/>
            <person name="Horton D.L."/>
            <person name="Alikhan N.F."/>
            <person name="Baker D."/>
            <person name="Gharbi K."/>
            <person name="Hall N."/>
            <person name="Watson M."/>
            <person name="Adriaenssens E.M."/>
            <person name="Foster-Nyarko E."/>
            <person name="Jarju S."/>
            <person name="Secka A."/>
            <person name="Antonio M."/>
            <person name="Oren A."/>
            <person name="Chaudhuri R.R."/>
            <person name="La Ragione R."/>
            <person name="Hildebrand F."/>
            <person name="Pallen M.J."/>
        </authorList>
    </citation>
    <scope>NUCLEOTIDE SEQUENCE</scope>
    <source>
        <strain evidence="10">CHK191-8634</strain>
    </source>
</reference>
<dbReference type="EMBL" id="DVMR01000029">
    <property type="protein sequence ID" value="HIU43182.1"/>
    <property type="molecule type" value="Genomic_DNA"/>
</dbReference>
<dbReference type="PANTHER" id="PTHR11476">
    <property type="entry name" value="HISTIDYL-TRNA SYNTHETASE"/>
    <property type="match status" value="1"/>
</dbReference>
<evidence type="ECO:0000259" key="9">
    <source>
        <dbReference type="PROSITE" id="PS50862"/>
    </source>
</evidence>
<dbReference type="GO" id="GO:0004821">
    <property type="term" value="F:histidine-tRNA ligase activity"/>
    <property type="evidence" value="ECO:0007669"/>
    <property type="project" value="UniProtKB-UniRule"/>
</dbReference>
<protein>
    <recommendedName>
        <fullName evidence="2 7">Histidine--tRNA ligase</fullName>
        <ecNumber evidence="2 7">6.1.1.21</ecNumber>
    </recommendedName>
</protein>
<evidence type="ECO:0000256" key="3">
    <source>
        <dbReference type="ARBA" id="ARBA00022741"/>
    </source>
</evidence>
<dbReference type="InterPro" id="IPR041715">
    <property type="entry name" value="HisRS-like_core"/>
</dbReference>
<dbReference type="InterPro" id="IPR006195">
    <property type="entry name" value="aa-tRNA-synth_II"/>
</dbReference>
<keyword evidence="5" id="KW-0648">Protein biosynthesis</keyword>
<keyword evidence="4" id="KW-0067">ATP-binding</keyword>
<dbReference type="Gene3D" id="3.30.930.10">
    <property type="entry name" value="Bira Bifunctional Protein, Domain 2"/>
    <property type="match status" value="1"/>
</dbReference>
<reference evidence="10" key="1">
    <citation type="submission" date="2020-10" db="EMBL/GenBank/DDBJ databases">
        <authorList>
            <person name="Gilroy R."/>
        </authorList>
    </citation>
    <scope>NUCLEOTIDE SEQUENCE</scope>
    <source>
        <strain evidence="10">CHK191-8634</strain>
    </source>
</reference>
<feature type="domain" description="Aminoacyl-transfer RNA synthetases class-II family profile" evidence="9">
    <location>
        <begin position="9"/>
        <end position="349"/>
    </location>
</feature>
<comment type="similarity">
    <text evidence="1">Belongs to the class-II aminoacyl-tRNA synthetase family.</text>
</comment>
<evidence type="ECO:0000256" key="6">
    <source>
        <dbReference type="ARBA" id="ARBA00047639"/>
    </source>
</evidence>
<feature type="binding site" evidence="8">
    <location>
        <begin position="286"/>
        <end position="287"/>
    </location>
    <ligand>
        <name>L-histidine</name>
        <dbReference type="ChEBI" id="CHEBI:57595"/>
    </ligand>
</feature>